<keyword evidence="3" id="KW-1185">Reference proteome</keyword>
<evidence type="ECO:0000313" key="2">
    <source>
        <dbReference type="EMBL" id="GLY83490.1"/>
    </source>
</evidence>
<feature type="transmembrane region" description="Helical" evidence="1">
    <location>
        <begin position="57"/>
        <end position="76"/>
    </location>
</feature>
<sequence>MTAEPETSAEQDRRPRRRNVLAITAATFAVLSGLGTFNSLSYRPAADIGTDYAAGRMGAPVLFAIIGLACGVPALLRTRRPADRNGRPWDGREPATVAVVVACLVIVVAAVRIALLVASR</sequence>
<organism evidence="2 3">
    <name type="scientific">Actinoallomurus iriomotensis</name>
    <dbReference type="NCBI Taxonomy" id="478107"/>
    <lineage>
        <taxon>Bacteria</taxon>
        <taxon>Bacillati</taxon>
        <taxon>Actinomycetota</taxon>
        <taxon>Actinomycetes</taxon>
        <taxon>Streptosporangiales</taxon>
        <taxon>Thermomonosporaceae</taxon>
        <taxon>Actinoallomurus</taxon>
    </lineage>
</organism>
<keyword evidence="1" id="KW-1133">Transmembrane helix</keyword>
<keyword evidence="1" id="KW-0812">Transmembrane</keyword>
<accession>A0A9W6RWW2</accession>
<feature type="transmembrane region" description="Helical" evidence="1">
    <location>
        <begin position="20"/>
        <end position="37"/>
    </location>
</feature>
<dbReference type="AlphaFoldDB" id="A0A9W6RWW2"/>
<dbReference type="RefSeq" id="WP_285567888.1">
    <property type="nucleotide sequence ID" value="NZ_BSTK01000002.1"/>
</dbReference>
<evidence type="ECO:0000313" key="3">
    <source>
        <dbReference type="Proteomes" id="UP001165074"/>
    </source>
</evidence>
<dbReference type="Proteomes" id="UP001165074">
    <property type="component" value="Unassembled WGS sequence"/>
</dbReference>
<proteinExistence type="predicted"/>
<gene>
    <name evidence="2" type="ORF">Airi02_014200</name>
</gene>
<name>A0A9W6RWW2_9ACTN</name>
<feature type="transmembrane region" description="Helical" evidence="1">
    <location>
        <begin position="97"/>
        <end position="118"/>
    </location>
</feature>
<evidence type="ECO:0000256" key="1">
    <source>
        <dbReference type="SAM" id="Phobius"/>
    </source>
</evidence>
<reference evidence="2" key="1">
    <citation type="submission" date="2023-03" db="EMBL/GenBank/DDBJ databases">
        <title>Actinoallomurus iriomotensis NBRC 103684.</title>
        <authorList>
            <person name="Ichikawa N."/>
            <person name="Sato H."/>
            <person name="Tonouchi N."/>
        </authorList>
    </citation>
    <scope>NUCLEOTIDE SEQUENCE</scope>
    <source>
        <strain evidence="2">NBRC 103684</strain>
    </source>
</reference>
<comment type="caution">
    <text evidence="2">The sequence shown here is derived from an EMBL/GenBank/DDBJ whole genome shotgun (WGS) entry which is preliminary data.</text>
</comment>
<protein>
    <submittedName>
        <fullName evidence="2">Uncharacterized protein</fullName>
    </submittedName>
</protein>
<dbReference type="EMBL" id="BSTK01000002">
    <property type="protein sequence ID" value="GLY83490.1"/>
    <property type="molecule type" value="Genomic_DNA"/>
</dbReference>
<keyword evidence="1" id="KW-0472">Membrane</keyword>